<proteinExistence type="predicted"/>
<organism evidence="1 2">
    <name type="scientific">Oceanobacillus longus</name>
    <dbReference type="NCBI Taxonomy" id="930120"/>
    <lineage>
        <taxon>Bacteria</taxon>
        <taxon>Bacillati</taxon>
        <taxon>Bacillota</taxon>
        <taxon>Bacilli</taxon>
        <taxon>Bacillales</taxon>
        <taxon>Bacillaceae</taxon>
        <taxon>Oceanobacillus</taxon>
    </lineage>
</organism>
<keyword evidence="2" id="KW-1185">Reference proteome</keyword>
<evidence type="ECO:0000313" key="1">
    <source>
        <dbReference type="EMBL" id="MFC4025105.1"/>
    </source>
</evidence>
<protein>
    <submittedName>
        <fullName evidence="1">Uncharacterized protein</fullName>
    </submittedName>
</protein>
<gene>
    <name evidence="1" type="ORF">ACFOUV_15020</name>
</gene>
<dbReference type="Proteomes" id="UP001595772">
    <property type="component" value="Unassembled WGS sequence"/>
</dbReference>
<name>A0ABV8H2L7_9BACI</name>
<accession>A0ABV8H2L7</accession>
<evidence type="ECO:0000313" key="2">
    <source>
        <dbReference type="Proteomes" id="UP001595772"/>
    </source>
</evidence>
<reference evidence="2" key="1">
    <citation type="journal article" date="2019" name="Int. J. Syst. Evol. Microbiol.">
        <title>The Global Catalogue of Microorganisms (GCM) 10K type strain sequencing project: providing services to taxonomists for standard genome sequencing and annotation.</title>
        <authorList>
            <consortium name="The Broad Institute Genomics Platform"/>
            <consortium name="The Broad Institute Genome Sequencing Center for Infectious Disease"/>
            <person name="Wu L."/>
            <person name="Ma J."/>
        </authorList>
    </citation>
    <scope>NUCLEOTIDE SEQUENCE [LARGE SCALE GENOMIC DNA]</scope>
    <source>
        <strain evidence="2">IBRC-M 10703</strain>
    </source>
</reference>
<dbReference type="EMBL" id="JBHSAO010000011">
    <property type="protein sequence ID" value="MFC4025105.1"/>
    <property type="molecule type" value="Genomic_DNA"/>
</dbReference>
<dbReference type="RefSeq" id="WP_379497598.1">
    <property type="nucleotide sequence ID" value="NZ_JBHSAO010000011.1"/>
</dbReference>
<comment type="caution">
    <text evidence="1">The sequence shown here is derived from an EMBL/GenBank/DDBJ whole genome shotgun (WGS) entry which is preliminary data.</text>
</comment>
<sequence length="116" mass="13250">MEKEDQIIGMLEKIMGTLDEHGRILKEHSKKHDEHSAQFKEHGTQLKEHGQLLTALRSGQEHLKAEIDGMKIGNAKEFGALKEEISLVSTNQELIREDTWANKVDIHRIKNTMGIK</sequence>